<sequence length="70" mass="8186">MGRISCKRLLPEHGIKTANIKNRLDLLNKKSDFPLHLKIIPSKLIVPPLAYSEYFYESSREKGREIEIYL</sequence>
<protein>
    <submittedName>
        <fullName evidence="1">Uncharacterized protein</fullName>
    </submittedName>
</protein>
<organism evidence="1 2">
    <name type="scientific">Photorhabdus heterorhabditis</name>
    <dbReference type="NCBI Taxonomy" id="880156"/>
    <lineage>
        <taxon>Bacteria</taxon>
        <taxon>Pseudomonadati</taxon>
        <taxon>Pseudomonadota</taxon>
        <taxon>Gammaproteobacteria</taxon>
        <taxon>Enterobacterales</taxon>
        <taxon>Morganellaceae</taxon>
        <taxon>Photorhabdus</taxon>
    </lineage>
</organism>
<evidence type="ECO:0000313" key="1">
    <source>
        <dbReference type="EMBL" id="KOY63355.1"/>
    </source>
</evidence>
<gene>
    <name evidence="1" type="ORF">AM629_03290</name>
</gene>
<reference evidence="1 2" key="1">
    <citation type="submission" date="2015-09" db="EMBL/GenBank/DDBJ databases">
        <title>Draft genome sequence and assembly of Photorhabdus sp. VMG, a bacterial symbiont associated with Heterorhabditis zealandica.</title>
        <authorList>
            <person name="Naidoo S."/>
            <person name="Featherston J."/>
            <person name="Mothupi B."/>
            <person name="Gray V.M."/>
        </authorList>
    </citation>
    <scope>NUCLEOTIDE SEQUENCE [LARGE SCALE GENOMIC DNA]</scope>
    <source>
        <strain evidence="1 2">VMG</strain>
    </source>
</reference>
<evidence type="ECO:0000313" key="2">
    <source>
        <dbReference type="Proteomes" id="UP000037727"/>
    </source>
</evidence>
<proteinExistence type="predicted"/>
<keyword evidence="2" id="KW-1185">Reference proteome</keyword>
<dbReference type="EMBL" id="LJCS01000005">
    <property type="protein sequence ID" value="KOY63355.1"/>
    <property type="molecule type" value="Genomic_DNA"/>
</dbReference>
<accession>A0ABR5KFJ4</accession>
<comment type="caution">
    <text evidence="1">The sequence shown here is derived from an EMBL/GenBank/DDBJ whole genome shotgun (WGS) entry which is preliminary data.</text>
</comment>
<dbReference type="Proteomes" id="UP000037727">
    <property type="component" value="Unassembled WGS sequence"/>
</dbReference>
<name>A0ABR5KFJ4_9GAMM</name>